<keyword evidence="2" id="KW-0963">Cytoplasm</keyword>
<dbReference type="PANTHER" id="PTHR46985:SF2">
    <property type="entry name" value="APOPTOSIS-ASSOCIATED SPECK-LIKE PROTEIN CONTAINING A CARD"/>
    <property type="match status" value="1"/>
</dbReference>
<evidence type="ECO:0000259" key="6">
    <source>
        <dbReference type="Pfam" id="PF00619"/>
    </source>
</evidence>
<evidence type="ECO:0000313" key="8">
    <source>
        <dbReference type="Proteomes" id="UP001364617"/>
    </source>
</evidence>
<name>A0AAN9HD99_9TELE</name>
<dbReference type="GO" id="GO:0005829">
    <property type="term" value="C:cytosol"/>
    <property type="evidence" value="ECO:0007669"/>
    <property type="project" value="UniProtKB-SubCell"/>
</dbReference>
<evidence type="ECO:0000256" key="5">
    <source>
        <dbReference type="ARBA" id="ARBA00023198"/>
    </source>
</evidence>
<dbReference type="Gene3D" id="1.10.533.10">
    <property type="entry name" value="Death Domain, Fas"/>
    <property type="match status" value="2"/>
</dbReference>
<protein>
    <recommendedName>
        <fullName evidence="6">CARD domain-containing protein</fullName>
    </recommendedName>
</protein>
<comment type="subcellular location">
    <subcellularLocation>
        <location evidence="1">Cytoplasm</location>
        <location evidence="1">Cytosol</location>
    </subcellularLocation>
</comment>
<accession>A0AAN9HD99</accession>
<keyword evidence="3" id="KW-0399">Innate immunity</keyword>
<organism evidence="7 8">
    <name type="scientific">Phoxinus phoxinus</name>
    <name type="common">Eurasian minnow</name>
    <dbReference type="NCBI Taxonomy" id="58324"/>
    <lineage>
        <taxon>Eukaryota</taxon>
        <taxon>Metazoa</taxon>
        <taxon>Chordata</taxon>
        <taxon>Craniata</taxon>
        <taxon>Vertebrata</taxon>
        <taxon>Euteleostomi</taxon>
        <taxon>Actinopterygii</taxon>
        <taxon>Neopterygii</taxon>
        <taxon>Teleostei</taxon>
        <taxon>Ostariophysi</taxon>
        <taxon>Cypriniformes</taxon>
        <taxon>Leuciscidae</taxon>
        <taxon>Phoxininae</taxon>
        <taxon>Phoxinus</taxon>
    </lineage>
</organism>
<dbReference type="InterPro" id="IPR001315">
    <property type="entry name" value="CARD"/>
</dbReference>
<reference evidence="7 8" key="1">
    <citation type="submission" date="2024-02" db="EMBL/GenBank/DDBJ databases">
        <title>Chromosome-level genome assembly of the Eurasian Minnow (Phoxinus phoxinus).</title>
        <authorList>
            <person name="Oriowo T.O."/>
            <person name="Martin S."/>
            <person name="Stange M."/>
            <person name="Chrysostomakis Y."/>
            <person name="Brown T."/>
            <person name="Winkler S."/>
            <person name="Kukowka S."/>
            <person name="Myers E.W."/>
            <person name="Bohne A."/>
        </authorList>
    </citation>
    <scope>NUCLEOTIDE SEQUENCE [LARGE SCALE GENOMIC DNA]</scope>
    <source>
        <strain evidence="7">ZFMK-TIS-60720</strain>
        <tissue evidence="7">Whole Organism</tissue>
    </source>
</reference>
<evidence type="ECO:0000256" key="3">
    <source>
        <dbReference type="ARBA" id="ARBA00022588"/>
    </source>
</evidence>
<dbReference type="GO" id="GO:0045087">
    <property type="term" value="P:innate immune response"/>
    <property type="evidence" value="ECO:0007669"/>
    <property type="project" value="UniProtKB-KW"/>
</dbReference>
<keyword evidence="4" id="KW-0391">Immunity</keyword>
<evidence type="ECO:0000256" key="2">
    <source>
        <dbReference type="ARBA" id="ARBA00022490"/>
    </source>
</evidence>
<dbReference type="PANTHER" id="PTHR46985">
    <property type="entry name" value="NACHT, LRR AND PYD DOMAINS-CONTAINING PROTEIN 1"/>
    <property type="match status" value="1"/>
</dbReference>
<evidence type="ECO:0000256" key="1">
    <source>
        <dbReference type="ARBA" id="ARBA00004514"/>
    </source>
</evidence>
<dbReference type="InterPro" id="IPR051249">
    <property type="entry name" value="NLRP_Inflammasome"/>
</dbReference>
<evidence type="ECO:0000313" key="7">
    <source>
        <dbReference type="EMBL" id="KAK7169432.1"/>
    </source>
</evidence>
<comment type="caution">
    <text evidence="7">The sequence shown here is derived from an EMBL/GenBank/DDBJ whole genome shotgun (WGS) entry which is preliminary data.</text>
</comment>
<evidence type="ECO:0000256" key="4">
    <source>
        <dbReference type="ARBA" id="ARBA00022859"/>
    </source>
</evidence>
<dbReference type="Pfam" id="PF00619">
    <property type="entry name" value="CARD"/>
    <property type="match status" value="1"/>
</dbReference>
<dbReference type="SUPFAM" id="SSF47986">
    <property type="entry name" value="DEATH domain"/>
    <property type="match status" value="1"/>
</dbReference>
<keyword evidence="5" id="KW-0395">Inflammatory response</keyword>
<dbReference type="InterPro" id="IPR011029">
    <property type="entry name" value="DEATH-like_dom_sf"/>
</dbReference>
<dbReference type="GO" id="GO:0006954">
    <property type="term" value="P:inflammatory response"/>
    <property type="evidence" value="ECO:0007669"/>
    <property type="project" value="UniProtKB-KW"/>
</dbReference>
<feature type="domain" description="CARD" evidence="6">
    <location>
        <begin position="190"/>
        <end position="244"/>
    </location>
</feature>
<dbReference type="GO" id="GO:0042981">
    <property type="term" value="P:regulation of apoptotic process"/>
    <property type="evidence" value="ECO:0007669"/>
    <property type="project" value="InterPro"/>
</dbReference>
<sequence>MDKVLLKSKTKLIRWLKLDWIIILQHVQEHEFITTQEYGNLMITAPTEGVIKLLDIIHGKGENVCRNFLNLLKNDDVNEFSPELRKWIKTVDTSVQKTDKDWEKREAANRSIQETANTAGQSGIQVTSNISASDGGHVFSPIITGSTLGSFEMNMTFAPSAKSNVPANFQKHDRDCKRRENCNRSIQDYQKFLKANTSQLVQNVKNIDPILDDLDLHKESVANVRANQTRQMKMRELLDCVNCESIAKDLVNTLFKHEESLMKELQY</sequence>
<keyword evidence="8" id="KW-1185">Reference proteome</keyword>
<gene>
    <name evidence="7" type="ORF">R3I93_005411</name>
</gene>
<dbReference type="EMBL" id="JAYKXH010000005">
    <property type="protein sequence ID" value="KAK7169432.1"/>
    <property type="molecule type" value="Genomic_DNA"/>
</dbReference>
<dbReference type="AlphaFoldDB" id="A0AAN9HD99"/>
<dbReference type="Proteomes" id="UP001364617">
    <property type="component" value="Unassembled WGS sequence"/>
</dbReference>
<proteinExistence type="predicted"/>
<dbReference type="CDD" id="cd01671">
    <property type="entry name" value="CARD"/>
    <property type="match status" value="1"/>
</dbReference>